<dbReference type="GO" id="GO:0015074">
    <property type="term" value="P:DNA integration"/>
    <property type="evidence" value="ECO:0007669"/>
    <property type="project" value="UniProtKB-KW"/>
</dbReference>
<dbReference type="SUPFAM" id="SSF56349">
    <property type="entry name" value="DNA breaking-rejoining enzymes"/>
    <property type="match status" value="1"/>
</dbReference>
<keyword evidence="7" id="KW-1185">Reference proteome</keyword>
<protein>
    <recommendedName>
        <fullName evidence="5">Core-binding (CB) domain-containing protein</fullName>
    </recommendedName>
</protein>
<dbReference type="PROSITE" id="PS51900">
    <property type="entry name" value="CB"/>
    <property type="match status" value="1"/>
</dbReference>
<proteinExistence type="predicted"/>
<dbReference type="InterPro" id="IPR044068">
    <property type="entry name" value="CB"/>
</dbReference>
<dbReference type="Gene3D" id="1.10.150.130">
    <property type="match status" value="1"/>
</dbReference>
<dbReference type="GO" id="GO:0003677">
    <property type="term" value="F:DNA binding"/>
    <property type="evidence" value="ECO:0007669"/>
    <property type="project" value="UniProtKB-UniRule"/>
</dbReference>
<dbReference type="PANTHER" id="PTHR30349:SF64">
    <property type="entry name" value="PROPHAGE INTEGRASE INTD-RELATED"/>
    <property type="match status" value="1"/>
</dbReference>
<feature type="domain" description="Core-binding (CB)" evidence="5">
    <location>
        <begin position="116"/>
        <end position="214"/>
    </location>
</feature>
<evidence type="ECO:0000313" key="7">
    <source>
        <dbReference type="Proteomes" id="UP000318833"/>
    </source>
</evidence>
<evidence type="ECO:0000313" key="6">
    <source>
        <dbReference type="EMBL" id="TSE10320.1"/>
    </source>
</evidence>
<dbReference type="InterPro" id="IPR010998">
    <property type="entry name" value="Integrase_recombinase_N"/>
</dbReference>
<keyword evidence="2 4" id="KW-0238">DNA-binding</keyword>
<evidence type="ECO:0000256" key="2">
    <source>
        <dbReference type="ARBA" id="ARBA00023125"/>
    </source>
</evidence>
<organism evidence="6 7">
    <name type="scientific">Aquimarina algiphila</name>
    <dbReference type="NCBI Taxonomy" id="2047982"/>
    <lineage>
        <taxon>Bacteria</taxon>
        <taxon>Pseudomonadati</taxon>
        <taxon>Bacteroidota</taxon>
        <taxon>Flavobacteriia</taxon>
        <taxon>Flavobacteriales</taxon>
        <taxon>Flavobacteriaceae</taxon>
        <taxon>Aquimarina</taxon>
    </lineage>
</organism>
<evidence type="ECO:0000256" key="4">
    <source>
        <dbReference type="PROSITE-ProRule" id="PRU01248"/>
    </source>
</evidence>
<dbReference type="GO" id="GO:0006310">
    <property type="term" value="P:DNA recombination"/>
    <property type="evidence" value="ECO:0007669"/>
    <property type="project" value="UniProtKB-KW"/>
</dbReference>
<dbReference type="EMBL" id="VLNR01000007">
    <property type="protein sequence ID" value="TSE10320.1"/>
    <property type="molecule type" value="Genomic_DNA"/>
</dbReference>
<dbReference type="InterPro" id="IPR013762">
    <property type="entry name" value="Integrase-like_cat_sf"/>
</dbReference>
<comment type="caution">
    <text evidence="6">The sequence shown here is derived from an EMBL/GenBank/DDBJ whole genome shotgun (WGS) entry which is preliminary data.</text>
</comment>
<dbReference type="Proteomes" id="UP000318833">
    <property type="component" value="Unassembled WGS sequence"/>
</dbReference>
<evidence type="ECO:0000256" key="3">
    <source>
        <dbReference type="ARBA" id="ARBA00023172"/>
    </source>
</evidence>
<dbReference type="AlphaFoldDB" id="A0A554VPC7"/>
<reference evidence="6 7" key="1">
    <citation type="submission" date="2019-07" db="EMBL/GenBank/DDBJ databases">
        <title>The draft genome sequence of Aquimarina algiphila M91.</title>
        <authorList>
            <person name="Meng X."/>
        </authorList>
    </citation>
    <scope>NUCLEOTIDE SEQUENCE [LARGE SCALE GENOMIC DNA]</scope>
    <source>
        <strain evidence="6 7">M91</strain>
    </source>
</reference>
<dbReference type="PANTHER" id="PTHR30349">
    <property type="entry name" value="PHAGE INTEGRASE-RELATED"/>
    <property type="match status" value="1"/>
</dbReference>
<accession>A0A554VPC7</accession>
<dbReference type="RefSeq" id="WP_143915619.1">
    <property type="nucleotide sequence ID" value="NZ_CANMXV010000014.1"/>
</dbReference>
<keyword evidence="3" id="KW-0233">DNA recombination</keyword>
<sequence>MKRKKLPKQKGKGMTILCMETTCKKEFSWTHKIVNEKITQPTCKLSGKKISTCKHLSKHRYRVRVHIPGTSKRLARKILNSTTYEMALIEAIEFRTEFMEDLTGQTSSTHEKVYLNYLVAAQIEYLNFLRNINVPEHERKNRTEKHIKEQKKCLKLFNESLTKNKVNKRTITLEKITPQHVGYFHSYLINDLEYANSTYNKKMSSLSTFFGWAIDKYSVEGKNPFTKVQNRSSFVDKDSITKKEFDSLLNIIKPENGTVTSKSKKRAFQRNLYRPYLKDALRLALHTGGRREEIVALRWNMIKELDNKPAFIHINNFKVERMAGEATKDKVKPKIFPITAGLMQILNDLGYKNNINSSNYILCPDRDDLSTATIMDLISKGFNHYYKQLNTGRRLLFKCLRKTYLTYLDIAVNGDTKTLSSHSTDDILKKHYIDEKIVSSAVKNLNIFEE</sequence>
<name>A0A554VPC7_9FLAO</name>
<evidence type="ECO:0000256" key="1">
    <source>
        <dbReference type="ARBA" id="ARBA00022908"/>
    </source>
</evidence>
<dbReference type="InterPro" id="IPR011010">
    <property type="entry name" value="DNA_brk_join_enz"/>
</dbReference>
<dbReference type="OrthoDB" id="1314641at2"/>
<dbReference type="Gene3D" id="1.10.443.10">
    <property type="entry name" value="Intergrase catalytic core"/>
    <property type="match status" value="1"/>
</dbReference>
<dbReference type="InterPro" id="IPR050090">
    <property type="entry name" value="Tyrosine_recombinase_XerCD"/>
</dbReference>
<evidence type="ECO:0000259" key="5">
    <source>
        <dbReference type="PROSITE" id="PS51900"/>
    </source>
</evidence>
<keyword evidence="1" id="KW-0229">DNA integration</keyword>
<gene>
    <name evidence="6" type="ORF">FOF46_04615</name>
</gene>